<feature type="compositionally biased region" description="Low complexity" evidence="1">
    <location>
        <begin position="1"/>
        <end position="19"/>
    </location>
</feature>
<accession>A6GGK7</accession>
<sequence length="296" mass="31870">MEVAMSDQPDQGDQSDQPDLGSPPLRLSLAWASQDLVAGFPLWLELELDNPDPQLSLSGLGALTLGGRCPDLRVVAREGEAVVASSSPSFRSDLHGLPYGGSLGPSQRRAGIVDLDALVGLAPGHYQIQVDYPATSPFSAQAILELDLEAPTEAEAEAATRRPPGGWIDAVLHPQRTLAEAAMRGGPRAHEALLLHARLRASTWAREHDAHELAAHELATLFDTLPRGLAAPADLLRYELAALEGEVVGSEAHANLLARWPAWSWWLEQIESGQGPLARLRARRHTEPRDSIAPLD</sequence>
<organism evidence="2 3">
    <name type="scientific">Plesiocystis pacifica SIR-1</name>
    <dbReference type="NCBI Taxonomy" id="391625"/>
    <lineage>
        <taxon>Bacteria</taxon>
        <taxon>Pseudomonadati</taxon>
        <taxon>Myxococcota</taxon>
        <taxon>Polyangia</taxon>
        <taxon>Nannocystales</taxon>
        <taxon>Nannocystaceae</taxon>
        <taxon>Plesiocystis</taxon>
    </lineage>
</organism>
<keyword evidence="3" id="KW-1185">Reference proteome</keyword>
<evidence type="ECO:0000256" key="1">
    <source>
        <dbReference type="SAM" id="MobiDB-lite"/>
    </source>
</evidence>
<feature type="region of interest" description="Disordered" evidence="1">
    <location>
        <begin position="1"/>
        <end position="23"/>
    </location>
</feature>
<evidence type="ECO:0000313" key="3">
    <source>
        <dbReference type="Proteomes" id="UP000005801"/>
    </source>
</evidence>
<dbReference type="Proteomes" id="UP000005801">
    <property type="component" value="Unassembled WGS sequence"/>
</dbReference>
<dbReference type="STRING" id="391625.PPSIR1_18952"/>
<dbReference type="AlphaFoldDB" id="A6GGK7"/>
<dbReference type="EMBL" id="ABCS01000108">
    <property type="protein sequence ID" value="EDM74967.1"/>
    <property type="molecule type" value="Genomic_DNA"/>
</dbReference>
<name>A6GGK7_9BACT</name>
<reference evidence="2 3" key="1">
    <citation type="submission" date="2007-06" db="EMBL/GenBank/DDBJ databases">
        <authorList>
            <person name="Shimkets L."/>
            <person name="Ferriera S."/>
            <person name="Johnson J."/>
            <person name="Kravitz S."/>
            <person name="Beeson K."/>
            <person name="Sutton G."/>
            <person name="Rogers Y.-H."/>
            <person name="Friedman R."/>
            <person name="Frazier M."/>
            <person name="Venter J.C."/>
        </authorList>
    </citation>
    <scope>NUCLEOTIDE SEQUENCE [LARGE SCALE GENOMIC DNA]</scope>
    <source>
        <strain evidence="2 3">SIR-1</strain>
    </source>
</reference>
<proteinExistence type="predicted"/>
<gene>
    <name evidence="2" type="ORF">PPSIR1_18952</name>
</gene>
<comment type="caution">
    <text evidence="2">The sequence shown here is derived from an EMBL/GenBank/DDBJ whole genome shotgun (WGS) entry which is preliminary data.</text>
</comment>
<protein>
    <submittedName>
        <fullName evidence="2">Uncharacterized protein</fullName>
    </submittedName>
</protein>
<evidence type="ECO:0000313" key="2">
    <source>
        <dbReference type="EMBL" id="EDM74967.1"/>
    </source>
</evidence>